<dbReference type="GO" id="GO:0090071">
    <property type="term" value="P:negative regulation of ribosome biogenesis"/>
    <property type="evidence" value="ECO:0007669"/>
    <property type="project" value="UniProtKB-UniRule"/>
</dbReference>
<dbReference type="AlphaFoldDB" id="A0A9D1KZF2"/>
<keyword evidence="2" id="KW-0810">Translation regulation</keyword>
<dbReference type="GO" id="GO:0042256">
    <property type="term" value="P:cytosolic ribosome assembly"/>
    <property type="evidence" value="ECO:0007669"/>
    <property type="project" value="UniProtKB-UniRule"/>
</dbReference>
<evidence type="ECO:0000313" key="4">
    <source>
        <dbReference type="Proteomes" id="UP000824124"/>
    </source>
</evidence>
<dbReference type="NCBIfam" id="TIGR00090">
    <property type="entry name" value="rsfS_iojap_ybeB"/>
    <property type="match status" value="1"/>
</dbReference>
<reference evidence="3" key="2">
    <citation type="journal article" date="2021" name="PeerJ">
        <title>Extensive microbial diversity within the chicken gut microbiome revealed by metagenomics and culture.</title>
        <authorList>
            <person name="Gilroy R."/>
            <person name="Ravi A."/>
            <person name="Getino M."/>
            <person name="Pursley I."/>
            <person name="Horton D.L."/>
            <person name="Alikhan N.F."/>
            <person name="Baker D."/>
            <person name="Gharbi K."/>
            <person name="Hall N."/>
            <person name="Watson M."/>
            <person name="Adriaenssens E.M."/>
            <person name="Foster-Nyarko E."/>
            <person name="Jarju S."/>
            <person name="Secka A."/>
            <person name="Antonio M."/>
            <person name="Oren A."/>
            <person name="Chaudhuri R.R."/>
            <person name="La Ragione R."/>
            <person name="Hildebrand F."/>
            <person name="Pallen M.J."/>
        </authorList>
    </citation>
    <scope>NUCLEOTIDE SEQUENCE</scope>
    <source>
        <strain evidence="3">2830</strain>
    </source>
</reference>
<reference evidence="3" key="1">
    <citation type="submission" date="2020-10" db="EMBL/GenBank/DDBJ databases">
        <authorList>
            <person name="Gilroy R."/>
        </authorList>
    </citation>
    <scope>NUCLEOTIDE SEQUENCE</scope>
    <source>
        <strain evidence="3">2830</strain>
    </source>
</reference>
<dbReference type="InterPro" id="IPR043519">
    <property type="entry name" value="NT_sf"/>
</dbReference>
<proteinExistence type="inferred from homology"/>
<dbReference type="GO" id="GO:0017148">
    <property type="term" value="P:negative regulation of translation"/>
    <property type="evidence" value="ECO:0007669"/>
    <property type="project" value="UniProtKB-UniRule"/>
</dbReference>
<comment type="caution">
    <text evidence="3">The sequence shown here is derived from an EMBL/GenBank/DDBJ whole genome shotgun (WGS) entry which is preliminary data.</text>
</comment>
<dbReference type="PANTHER" id="PTHR21043:SF0">
    <property type="entry name" value="MITOCHONDRIAL ASSEMBLY OF RIBOSOMAL LARGE SUBUNIT PROTEIN 1"/>
    <property type="match status" value="1"/>
</dbReference>
<comment type="subunit">
    <text evidence="2">Interacts with ribosomal protein uL14 (rplN).</text>
</comment>
<accession>A0A9D1KZF2</accession>
<dbReference type="Pfam" id="PF02410">
    <property type="entry name" value="RsfS"/>
    <property type="match status" value="1"/>
</dbReference>
<dbReference type="Gene3D" id="3.30.460.10">
    <property type="entry name" value="Beta Polymerase, domain 2"/>
    <property type="match status" value="1"/>
</dbReference>
<comment type="function">
    <text evidence="2">Functions as a ribosomal silencing factor. Interacts with ribosomal protein uL14 (rplN), blocking formation of intersubunit bridge B8. Prevents association of the 30S and 50S ribosomal subunits and the formation of functional ribosomes, thus repressing translation.</text>
</comment>
<comment type="subcellular location">
    <subcellularLocation>
        <location evidence="2">Cytoplasm</location>
    </subcellularLocation>
</comment>
<protein>
    <recommendedName>
        <fullName evidence="2">Ribosomal silencing factor RsfS</fullName>
    </recommendedName>
</protein>
<name>A0A9D1KZF2_9FIRM</name>
<dbReference type="PANTHER" id="PTHR21043">
    <property type="entry name" value="IOJAP SUPERFAMILY ORTHOLOG"/>
    <property type="match status" value="1"/>
</dbReference>
<dbReference type="InterPro" id="IPR004394">
    <property type="entry name" value="Iojap/RsfS/C7orf30"/>
</dbReference>
<comment type="similarity">
    <text evidence="1 2">Belongs to the Iojap/RsfS family.</text>
</comment>
<evidence type="ECO:0000256" key="1">
    <source>
        <dbReference type="ARBA" id="ARBA00010574"/>
    </source>
</evidence>
<evidence type="ECO:0000256" key="2">
    <source>
        <dbReference type="HAMAP-Rule" id="MF_01477"/>
    </source>
</evidence>
<dbReference type="EMBL" id="DVMH01000021">
    <property type="protein sequence ID" value="HIU10351.1"/>
    <property type="molecule type" value="Genomic_DNA"/>
</dbReference>
<dbReference type="GO" id="GO:0005737">
    <property type="term" value="C:cytoplasm"/>
    <property type="evidence" value="ECO:0007669"/>
    <property type="project" value="UniProtKB-SubCell"/>
</dbReference>
<keyword evidence="2" id="KW-0678">Repressor</keyword>
<evidence type="ECO:0000313" key="3">
    <source>
        <dbReference type="EMBL" id="HIU10351.1"/>
    </source>
</evidence>
<dbReference type="GO" id="GO:0043023">
    <property type="term" value="F:ribosomal large subunit binding"/>
    <property type="evidence" value="ECO:0007669"/>
    <property type="project" value="TreeGrafter"/>
</dbReference>
<keyword evidence="2" id="KW-0963">Cytoplasm</keyword>
<organism evidence="3 4">
    <name type="scientific">Candidatus Avidehalobacter gallistercoris</name>
    <dbReference type="NCBI Taxonomy" id="2840694"/>
    <lineage>
        <taxon>Bacteria</taxon>
        <taxon>Bacillati</taxon>
        <taxon>Bacillota</taxon>
        <taxon>Clostridia</taxon>
        <taxon>Eubacteriales</taxon>
        <taxon>Peptococcaceae</taxon>
        <taxon>Peptococcaceae incertae sedis</taxon>
        <taxon>Candidatus Avidehalobacter</taxon>
    </lineage>
</organism>
<dbReference type="HAMAP" id="MF_01477">
    <property type="entry name" value="Iojap_RsfS"/>
    <property type="match status" value="1"/>
</dbReference>
<gene>
    <name evidence="2 3" type="primary">rsfS</name>
    <name evidence="3" type="ORF">IAB00_03780</name>
</gene>
<dbReference type="Proteomes" id="UP000824124">
    <property type="component" value="Unassembled WGS sequence"/>
</dbReference>
<dbReference type="SUPFAM" id="SSF81301">
    <property type="entry name" value="Nucleotidyltransferase"/>
    <property type="match status" value="1"/>
</dbReference>
<sequence>MDALVAAAAAYGYAKKARDIIGIDLRGISPVADYFLIMSGSNKPQIKAISDNIEEKLAEQGLRPLRVEGYREAEWVLLDYGMLIIHVFGDEQRAYYNLEHLWGDAPAYRFTPVD</sequence>